<gene>
    <name evidence="1" type="ordered locus">Clole_2366</name>
</gene>
<dbReference type="AlphaFoldDB" id="F2JSV2"/>
<dbReference type="Pfam" id="PF14253">
    <property type="entry name" value="AbiH"/>
    <property type="match status" value="1"/>
</dbReference>
<dbReference type="Proteomes" id="UP000008467">
    <property type="component" value="Chromosome"/>
</dbReference>
<evidence type="ECO:0008006" key="3">
    <source>
        <dbReference type="Google" id="ProtNLM"/>
    </source>
</evidence>
<organism evidence="1 2">
    <name type="scientific">Cellulosilyticum lentocellum (strain ATCC 49066 / DSM 5427 / NCIMB 11756 / RHM5)</name>
    <name type="common">Clostridium lentocellum</name>
    <dbReference type="NCBI Taxonomy" id="642492"/>
    <lineage>
        <taxon>Bacteria</taxon>
        <taxon>Bacillati</taxon>
        <taxon>Bacillota</taxon>
        <taxon>Clostridia</taxon>
        <taxon>Lachnospirales</taxon>
        <taxon>Cellulosilyticaceae</taxon>
        <taxon>Cellulosilyticum</taxon>
    </lineage>
</organism>
<accession>F2JSV2</accession>
<dbReference type="HOGENOM" id="CLU_054538_0_0_9"/>
<dbReference type="KEGG" id="cle:Clole_2366"/>
<dbReference type="RefSeq" id="WP_013657366.1">
    <property type="nucleotide sequence ID" value="NC_015275.1"/>
</dbReference>
<sequence>MNILLIGNGFDLAHKLPTKYTDFLDFIKVIYIKKDSVMQIVDMAMAESYPNLNPLIRRWFAEKNTTSESRYDLQRMQELVSNNIWVEYFLDKVADDGDRWVDFEGEILEVIKSLDYMKRIRGKKELNHHDLKKYELEKKLIRIIENANLYSNISLEGKRIKIDVNNLNEQEYYNNIIKYLQGDLLRLIKCLEIYLVYCMDSKSIEERTTDIAELSIDKVVSFNYTDTFRLLYATNINSIEYDFIHGKVGDKDKFSFNIQDNNMVLGIDEYLDDSRKNIDVDYIQFKKYFQRIHKETGCKYKMWIKEMQEDDEKKYNEIISIQPKADKEMTRKLCLRHNLYIFGHSLDVTDKDILKELILNENVITTIFYLNKQVYAQQIANLVKVIGQDELIKRVSGPNKTIIFKKQQDMIPIE</sequence>
<proteinExistence type="predicted"/>
<evidence type="ECO:0000313" key="1">
    <source>
        <dbReference type="EMBL" id="ADZ84073.1"/>
    </source>
</evidence>
<name>F2JSV2_CELLD</name>
<dbReference type="eggNOG" id="ENOG502ZMJC">
    <property type="taxonomic scope" value="Bacteria"/>
</dbReference>
<keyword evidence="2" id="KW-1185">Reference proteome</keyword>
<dbReference type="EMBL" id="CP002582">
    <property type="protein sequence ID" value="ADZ84073.1"/>
    <property type="molecule type" value="Genomic_DNA"/>
</dbReference>
<protein>
    <recommendedName>
        <fullName evidence="3">Bacteriophage abortive infection AbiH</fullName>
    </recommendedName>
</protein>
<dbReference type="InterPro" id="IPR025935">
    <property type="entry name" value="AbiH"/>
</dbReference>
<reference evidence="1 2" key="1">
    <citation type="journal article" date="2011" name="J. Bacteriol.">
        <title>Complete genome sequence of the cellulose-degrading bacterium Cellulosilyticum lentocellum.</title>
        <authorList>
            <consortium name="US DOE Joint Genome Institute"/>
            <person name="Miller D.A."/>
            <person name="Suen G."/>
            <person name="Bruce D."/>
            <person name="Copeland A."/>
            <person name="Cheng J.F."/>
            <person name="Detter C."/>
            <person name="Goodwin L.A."/>
            <person name="Han C.S."/>
            <person name="Hauser L.J."/>
            <person name="Land M.L."/>
            <person name="Lapidus A."/>
            <person name="Lucas S."/>
            <person name="Meincke L."/>
            <person name="Pitluck S."/>
            <person name="Tapia R."/>
            <person name="Teshima H."/>
            <person name="Woyke T."/>
            <person name="Fox B.G."/>
            <person name="Angert E.R."/>
            <person name="Currie C.R."/>
        </authorList>
    </citation>
    <scope>NUCLEOTIDE SEQUENCE [LARGE SCALE GENOMIC DNA]</scope>
    <source>
        <strain evidence="2">ATCC 49066 / DSM 5427 / NCIMB 11756 / RHM5</strain>
    </source>
</reference>
<evidence type="ECO:0000313" key="2">
    <source>
        <dbReference type="Proteomes" id="UP000008467"/>
    </source>
</evidence>